<gene>
    <name evidence="2" type="ORF">RHODO2019_04885</name>
</gene>
<keyword evidence="1" id="KW-0472">Membrane</keyword>
<keyword evidence="1" id="KW-0812">Transmembrane</keyword>
<evidence type="ECO:0000256" key="1">
    <source>
        <dbReference type="SAM" id="Phobius"/>
    </source>
</evidence>
<dbReference type="RefSeq" id="WP_265383885.1">
    <property type="nucleotide sequence ID" value="NZ_CP110615.1"/>
</dbReference>
<dbReference type="InterPro" id="IPR003425">
    <property type="entry name" value="CCB3/YggT"/>
</dbReference>
<feature type="transmembrane region" description="Helical" evidence="1">
    <location>
        <begin position="69"/>
        <end position="89"/>
    </location>
</feature>
<keyword evidence="3" id="KW-1185">Reference proteome</keyword>
<accession>A0ABY6P3C6</accession>
<evidence type="ECO:0000313" key="2">
    <source>
        <dbReference type="EMBL" id="UZJ25781.1"/>
    </source>
</evidence>
<proteinExistence type="predicted"/>
<dbReference type="Pfam" id="PF02325">
    <property type="entry name" value="CCB3_YggT"/>
    <property type="match status" value="1"/>
</dbReference>
<sequence>MIAVLLFLLTVAWFVLVARVLVDFAMSVVPVGSGAQQPVARTQASLHRVTEPVLAPLRRRLPPVRVGPVAIDLSILVIFLGIVVLRALLGR</sequence>
<name>A0ABY6P3C6_9NOCA</name>
<organism evidence="2 3">
    <name type="scientific">Rhodococcus antarcticus</name>
    <dbReference type="NCBI Taxonomy" id="2987751"/>
    <lineage>
        <taxon>Bacteria</taxon>
        <taxon>Bacillati</taxon>
        <taxon>Actinomycetota</taxon>
        <taxon>Actinomycetes</taxon>
        <taxon>Mycobacteriales</taxon>
        <taxon>Nocardiaceae</taxon>
        <taxon>Rhodococcus</taxon>
    </lineage>
</organism>
<protein>
    <submittedName>
        <fullName evidence="2">YggT family protein</fullName>
    </submittedName>
</protein>
<dbReference type="EMBL" id="CP110615">
    <property type="protein sequence ID" value="UZJ25781.1"/>
    <property type="molecule type" value="Genomic_DNA"/>
</dbReference>
<reference evidence="2" key="1">
    <citation type="submission" date="2022-10" db="EMBL/GenBank/DDBJ databases">
        <title>Rhodococcus sp.75.</title>
        <authorList>
            <person name="Sun M."/>
        </authorList>
    </citation>
    <scope>NUCLEOTIDE SEQUENCE</scope>
    <source>
        <strain evidence="2">75</strain>
    </source>
</reference>
<keyword evidence="1" id="KW-1133">Transmembrane helix</keyword>
<dbReference type="Proteomes" id="UP001164965">
    <property type="component" value="Chromosome"/>
</dbReference>
<evidence type="ECO:0000313" key="3">
    <source>
        <dbReference type="Proteomes" id="UP001164965"/>
    </source>
</evidence>